<feature type="region of interest" description="Disordered" evidence="3">
    <location>
        <begin position="252"/>
        <end position="293"/>
    </location>
</feature>
<reference evidence="6" key="1">
    <citation type="submission" date="2018-05" db="EMBL/GenBank/DDBJ databases">
        <authorList>
            <person name="Liu B.-T."/>
        </authorList>
    </citation>
    <scope>NUCLEOTIDE SEQUENCE [LARGE SCALE GENOMIC DNA]</scope>
    <source>
        <strain evidence="6">WD6-1</strain>
    </source>
</reference>
<dbReference type="GO" id="GO:0016020">
    <property type="term" value="C:membrane"/>
    <property type="evidence" value="ECO:0007669"/>
    <property type="project" value="UniProtKB-SubCell"/>
</dbReference>
<organism evidence="5 6">
    <name type="scientific">Marinicauda salina</name>
    <dbReference type="NCBI Taxonomy" id="2135793"/>
    <lineage>
        <taxon>Bacteria</taxon>
        <taxon>Pseudomonadati</taxon>
        <taxon>Pseudomonadota</taxon>
        <taxon>Alphaproteobacteria</taxon>
        <taxon>Maricaulales</taxon>
        <taxon>Maricaulaceae</taxon>
        <taxon>Marinicauda</taxon>
    </lineage>
</organism>
<keyword evidence="2" id="KW-0472">Membrane</keyword>
<dbReference type="EMBL" id="QEXV01000007">
    <property type="protein sequence ID" value="PWE16359.1"/>
    <property type="molecule type" value="Genomic_DNA"/>
</dbReference>
<gene>
    <name evidence="5" type="ORF">DDZ18_13125</name>
</gene>
<dbReference type="InterPro" id="IPR050491">
    <property type="entry name" value="AmpC-like"/>
</dbReference>
<evidence type="ECO:0000313" key="6">
    <source>
        <dbReference type="Proteomes" id="UP000245168"/>
    </source>
</evidence>
<evidence type="ECO:0000256" key="1">
    <source>
        <dbReference type="ARBA" id="ARBA00004370"/>
    </source>
</evidence>
<evidence type="ECO:0000256" key="3">
    <source>
        <dbReference type="SAM" id="MobiDB-lite"/>
    </source>
</evidence>
<sequence>MIALLSEAAHARRGRCRGQSSQTPAARASTEPGRKEDEPMPIAAVFAAVMLQFAPEPDPGLSERAAALIDETGSPGGAVLVVEDDAARVGVAGVRIRGEEPAIEPGDLWHLGSNTKAMTATLAARLVEQGAIDWDATVGDVLGEAVETIEPAYREATLADLLAHRARLPANLGAVNMVRLAGSDAGRDAAADRRRYAAWVLAASPAAEEGEFLYSNAGYVVAGLMLETAAGEPYETLMRREVFDPLGMATAGWGPPGTRGEADQPRGHGSGLLGGLSPREPGARADNPPAMNSAGRAHMSLGDLGRFLAAHLDGARGDERYLSEESWRRLHAPAGESGYALGWSEGEDGGLEHAGSNTMWFVKMAVWPDAGRAAAVAINDGRIEEVADPVGRAVDEFAPD</sequence>
<dbReference type="PANTHER" id="PTHR46825:SF11">
    <property type="entry name" value="PENICILLIN-BINDING PROTEIN 4"/>
    <property type="match status" value="1"/>
</dbReference>
<protein>
    <recommendedName>
        <fullName evidence="4">Beta-lactamase-related domain-containing protein</fullName>
    </recommendedName>
</protein>
<evidence type="ECO:0000313" key="5">
    <source>
        <dbReference type="EMBL" id="PWE16359.1"/>
    </source>
</evidence>
<feature type="region of interest" description="Disordered" evidence="3">
    <location>
        <begin position="9"/>
        <end position="38"/>
    </location>
</feature>
<evidence type="ECO:0000256" key="2">
    <source>
        <dbReference type="ARBA" id="ARBA00023136"/>
    </source>
</evidence>
<dbReference type="Gene3D" id="3.40.710.10">
    <property type="entry name" value="DD-peptidase/beta-lactamase superfamily"/>
    <property type="match status" value="1"/>
</dbReference>
<dbReference type="PANTHER" id="PTHR46825">
    <property type="entry name" value="D-ALANYL-D-ALANINE-CARBOXYPEPTIDASE/ENDOPEPTIDASE AMPH"/>
    <property type="match status" value="1"/>
</dbReference>
<dbReference type="Pfam" id="PF00144">
    <property type="entry name" value="Beta-lactamase"/>
    <property type="match status" value="1"/>
</dbReference>
<dbReference type="InterPro" id="IPR012338">
    <property type="entry name" value="Beta-lactam/transpept-like"/>
</dbReference>
<comment type="subcellular location">
    <subcellularLocation>
        <location evidence="1">Membrane</location>
    </subcellularLocation>
</comment>
<dbReference type="SUPFAM" id="SSF56601">
    <property type="entry name" value="beta-lactamase/transpeptidase-like"/>
    <property type="match status" value="1"/>
</dbReference>
<keyword evidence="6" id="KW-1185">Reference proteome</keyword>
<name>A0A2U2BQU2_9PROT</name>
<feature type="domain" description="Beta-lactamase-related" evidence="4">
    <location>
        <begin position="66"/>
        <end position="382"/>
    </location>
</feature>
<accession>A0A2U2BQU2</accession>
<dbReference type="AlphaFoldDB" id="A0A2U2BQU2"/>
<proteinExistence type="predicted"/>
<comment type="caution">
    <text evidence="5">The sequence shown here is derived from an EMBL/GenBank/DDBJ whole genome shotgun (WGS) entry which is preliminary data.</text>
</comment>
<dbReference type="InterPro" id="IPR001466">
    <property type="entry name" value="Beta-lactam-related"/>
</dbReference>
<evidence type="ECO:0000259" key="4">
    <source>
        <dbReference type="Pfam" id="PF00144"/>
    </source>
</evidence>
<dbReference type="Proteomes" id="UP000245168">
    <property type="component" value="Unassembled WGS sequence"/>
</dbReference>